<feature type="transmembrane region" description="Helical" evidence="1">
    <location>
        <begin position="50"/>
        <end position="71"/>
    </location>
</feature>
<reference evidence="2 3" key="1">
    <citation type="submission" date="2024-08" db="EMBL/GenBank/DDBJ databases">
        <title>Insights into the chromosomal genome structure of Flemingia macrophylla.</title>
        <authorList>
            <person name="Ding Y."/>
            <person name="Zhao Y."/>
            <person name="Bi W."/>
            <person name="Wu M."/>
            <person name="Zhao G."/>
            <person name="Gong Y."/>
            <person name="Li W."/>
            <person name="Zhang P."/>
        </authorList>
    </citation>
    <scope>NUCLEOTIDE SEQUENCE [LARGE SCALE GENOMIC DNA]</scope>
    <source>
        <strain evidence="2">DYQJB</strain>
        <tissue evidence="2">Leaf</tissue>
    </source>
</reference>
<feature type="transmembrane region" description="Helical" evidence="1">
    <location>
        <begin position="78"/>
        <end position="98"/>
    </location>
</feature>
<keyword evidence="1" id="KW-0472">Membrane</keyword>
<evidence type="ECO:0000256" key="1">
    <source>
        <dbReference type="SAM" id="Phobius"/>
    </source>
</evidence>
<gene>
    <name evidence="2" type="ORF">Fmac_018298</name>
</gene>
<evidence type="ECO:0000313" key="2">
    <source>
        <dbReference type="EMBL" id="KAL2330717.1"/>
    </source>
</evidence>
<name>A0ABD1M4K2_9FABA</name>
<protein>
    <submittedName>
        <fullName evidence="2">Uncharacterized protein</fullName>
    </submittedName>
</protein>
<keyword evidence="1" id="KW-0812">Transmembrane</keyword>
<keyword evidence="1" id="KW-1133">Transmembrane helix</keyword>
<dbReference type="EMBL" id="JBGMDY010000006">
    <property type="protein sequence ID" value="KAL2330717.1"/>
    <property type="molecule type" value="Genomic_DNA"/>
</dbReference>
<comment type="caution">
    <text evidence="2">The sequence shown here is derived from an EMBL/GenBank/DDBJ whole genome shotgun (WGS) entry which is preliminary data.</text>
</comment>
<organism evidence="2 3">
    <name type="scientific">Flemingia macrophylla</name>
    <dbReference type="NCBI Taxonomy" id="520843"/>
    <lineage>
        <taxon>Eukaryota</taxon>
        <taxon>Viridiplantae</taxon>
        <taxon>Streptophyta</taxon>
        <taxon>Embryophyta</taxon>
        <taxon>Tracheophyta</taxon>
        <taxon>Spermatophyta</taxon>
        <taxon>Magnoliopsida</taxon>
        <taxon>eudicotyledons</taxon>
        <taxon>Gunneridae</taxon>
        <taxon>Pentapetalae</taxon>
        <taxon>rosids</taxon>
        <taxon>fabids</taxon>
        <taxon>Fabales</taxon>
        <taxon>Fabaceae</taxon>
        <taxon>Papilionoideae</taxon>
        <taxon>50 kb inversion clade</taxon>
        <taxon>NPAAA clade</taxon>
        <taxon>indigoferoid/millettioid clade</taxon>
        <taxon>Phaseoleae</taxon>
        <taxon>Flemingia</taxon>
    </lineage>
</organism>
<dbReference type="AlphaFoldDB" id="A0ABD1M4K2"/>
<feature type="transmembrane region" description="Helical" evidence="1">
    <location>
        <begin position="104"/>
        <end position="123"/>
    </location>
</feature>
<evidence type="ECO:0000313" key="3">
    <source>
        <dbReference type="Proteomes" id="UP001603857"/>
    </source>
</evidence>
<accession>A0ABD1M4K2</accession>
<dbReference type="Proteomes" id="UP001603857">
    <property type="component" value="Unassembled WGS sequence"/>
</dbReference>
<proteinExistence type="predicted"/>
<keyword evidence="3" id="KW-1185">Reference proteome</keyword>
<sequence>MPATDSTNFTAMRRLFTELSGNIQKLSALLFSIVTATNPEFIKQHKQTRFLVMSFVAYSFLVIIGTVAQIYKRSLMPFIICGMLIVGGLASVLALSIFSFTLSIITLPFWVALVSVFIYVYVVPLKNRAPLPNPVAVV</sequence>